<dbReference type="KEGG" id="sact:DMT42_20970"/>
<accession>A0A2U9P4T2</accession>
<proteinExistence type="predicted"/>
<dbReference type="AlphaFoldDB" id="A0A2U9P4T2"/>
<protein>
    <recommendedName>
        <fullName evidence="3">Thioesterase</fullName>
    </recommendedName>
</protein>
<gene>
    <name evidence="1" type="ORF">DMT42_20970</name>
</gene>
<dbReference type="RefSeq" id="WP_110629423.1">
    <property type="nucleotide sequence ID" value="NZ_CP029788.1"/>
</dbReference>
<name>A0A2U9P4T2_STRAS</name>
<keyword evidence="2" id="KW-1185">Reference proteome</keyword>
<dbReference type="Proteomes" id="UP000247634">
    <property type="component" value="Chromosome"/>
</dbReference>
<evidence type="ECO:0000313" key="1">
    <source>
        <dbReference type="EMBL" id="AWT44522.1"/>
    </source>
</evidence>
<organism evidence="1 2">
    <name type="scientific">Streptomyces actuosus</name>
    <dbReference type="NCBI Taxonomy" id="1885"/>
    <lineage>
        <taxon>Bacteria</taxon>
        <taxon>Bacillati</taxon>
        <taxon>Actinomycetota</taxon>
        <taxon>Actinomycetes</taxon>
        <taxon>Kitasatosporales</taxon>
        <taxon>Streptomycetaceae</taxon>
        <taxon>Streptomyces</taxon>
    </lineage>
</organism>
<dbReference type="EMBL" id="CP029788">
    <property type="protein sequence ID" value="AWT44522.1"/>
    <property type="molecule type" value="Genomic_DNA"/>
</dbReference>
<reference evidence="1 2" key="1">
    <citation type="submission" date="2018-06" db="EMBL/GenBank/DDBJ databases">
        <title>The complete genome sequence of a nosiheptide producer Streptomyces actuosus ATCC 25421: deducing the ability of producing a new class III lantibiotics.</title>
        <authorList>
            <person name="Liu W."/>
            <person name="Sun F."/>
            <person name="Hu Y."/>
        </authorList>
    </citation>
    <scope>NUCLEOTIDE SEQUENCE [LARGE SCALE GENOMIC DNA]</scope>
    <source>
        <strain evidence="1 2">ATCC 25421</strain>
    </source>
</reference>
<sequence>MAEPYAPATGWFLGLCGPLEVDGDAARAELVLPAGDLTGAGPLIAVEAMHQIACRLAARARGANRCVPARIDELEITDEAVAPAGAVLEARLLRSGRLSTVRASLSVQGRVHSSATVRTQEVT</sequence>
<dbReference type="OrthoDB" id="9917245at2"/>
<evidence type="ECO:0000313" key="2">
    <source>
        <dbReference type="Proteomes" id="UP000247634"/>
    </source>
</evidence>
<evidence type="ECO:0008006" key="3">
    <source>
        <dbReference type="Google" id="ProtNLM"/>
    </source>
</evidence>